<sequence length="192" mass="20089">MSSRPSRESSPSNSPKPTRSRDTLANPESSSQQLTESDNGLQHFAEPPQHTTGPLSQSTPSLPEQTTPLIIITSGSPEPNNTLEESQAPRSSRQSRSLVSRHHRSGNSSSQPPRRSTTPYDRPRFQSQPRDTVNVTASAMSSAGSSPAGTSTSGPSGSSTSGSIPGYAPFPYPMPATTRGGQGQQGNSGSGK</sequence>
<gene>
    <name evidence="2" type="ORF">K505DRAFT_338637</name>
</gene>
<dbReference type="Proteomes" id="UP000799757">
    <property type="component" value="Unassembled WGS sequence"/>
</dbReference>
<evidence type="ECO:0000313" key="2">
    <source>
        <dbReference type="EMBL" id="KAF2792496.1"/>
    </source>
</evidence>
<evidence type="ECO:0000313" key="3">
    <source>
        <dbReference type="Proteomes" id="UP000799757"/>
    </source>
</evidence>
<proteinExistence type="predicted"/>
<feature type="compositionally biased region" description="Polar residues" evidence="1">
    <location>
        <begin position="125"/>
        <end position="135"/>
    </location>
</feature>
<feature type="region of interest" description="Disordered" evidence="1">
    <location>
        <begin position="1"/>
        <end position="192"/>
    </location>
</feature>
<feature type="compositionally biased region" description="Low complexity" evidence="1">
    <location>
        <begin position="1"/>
        <end position="17"/>
    </location>
</feature>
<reference evidence="2" key="1">
    <citation type="journal article" date="2020" name="Stud. Mycol.">
        <title>101 Dothideomycetes genomes: a test case for predicting lifestyles and emergence of pathogens.</title>
        <authorList>
            <person name="Haridas S."/>
            <person name="Albert R."/>
            <person name="Binder M."/>
            <person name="Bloem J."/>
            <person name="Labutti K."/>
            <person name="Salamov A."/>
            <person name="Andreopoulos B."/>
            <person name="Baker S."/>
            <person name="Barry K."/>
            <person name="Bills G."/>
            <person name="Bluhm B."/>
            <person name="Cannon C."/>
            <person name="Castanera R."/>
            <person name="Culley D."/>
            <person name="Daum C."/>
            <person name="Ezra D."/>
            <person name="Gonzalez J."/>
            <person name="Henrissat B."/>
            <person name="Kuo A."/>
            <person name="Liang C."/>
            <person name="Lipzen A."/>
            <person name="Lutzoni F."/>
            <person name="Magnuson J."/>
            <person name="Mondo S."/>
            <person name="Nolan M."/>
            <person name="Ohm R."/>
            <person name="Pangilinan J."/>
            <person name="Park H.-J."/>
            <person name="Ramirez L."/>
            <person name="Alfaro M."/>
            <person name="Sun H."/>
            <person name="Tritt A."/>
            <person name="Yoshinaga Y."/>
            <person name="Zwiers L.-H."/>
            <person name="Turgeon B."/>
            <person name="Goodwin S."/>
            <person name="Spatafora J."/>
            <person name="Crous P."/>
            <person name="Grigoriev I."/>
        </authorList>
    </citation>
    <scope>NUCLEOTIDE SEQUENCE</scope>
    <source>
        <strain evidence="2">CBS 109.77</strain>
    </source>
</reference>
<feature type="compositionally biased region" description="Polar residues" evidence="1">
    <location>
        <begin position="26"/>
        <end position="40"/>
    </location>
</feature>
<feature type="compositionally biased region" description="Low complexity" evidence="1">
    <location>
        <begin position="136"/>
        <end position="163"/>
    </location>
</feature>
<keyword evidence="3" id="KW-1185">Reference proteome</keyword>
<feature type="compositionally biased region" description="Low complexity" evidence="1">
    <location>
        <begin position="108"/>
        <end position="119"/>
    </location>
</feature>
<evidence type="ECO:0000256" key="1">
    <source>
        <dbReference type="SAM" id="MobiDB-lite"/>
    </source>
</evidence>
<feature type="compositionally biased region" description="Polar residues" evidence="1">
    <location>
        <begin position="49"/>
        <end position="89"/>
    </location>
</feature>
<dbReference type="AlphaFoldDB" id="A0A6A6X7X1"/>
<organism evidence="2 3">
    <name type="scientific">Melanomma pulvis-pyrius CBS 109.77</name>
    <dbReference type="NCBI Taxonomy" id="1314802"/>
    <lineage>
        <taxon>Eukaryota</taxon>
        <taxon>Fungi</taxon>
        <taxon>Dikarya</taxon>
        <taxon>Ascomycota</taxon>
        <taxon>Pezizomycotina</taxon>
        <taxon>Dothideomycetes</taxon>
        <taxon>Pleosporomycetidae</taxon>
        <taxon>Pleosporales</taxon>
        <taxon>Melanommataceae</taxon>
        <taxon>Melanomma</taxon>
    </lineage>
</organism>
<protein>
    <submittedName>
        <fullName evidence="2">Uncharacterized protein</fullName>
    </submittedName>
</protein>
<feature type="compositionally biased region" description="Gly residues" evidence="1">
    <location>
        <begin position="180"/>
        <end position="192"/>
    </location>
</feature>
<accession>A0A6A6X7X1</accession>
<dbReference type="EMBL" id="MU001967">
    <property type="protein sequence ID" value="KAF2792496.1"/>
    <property type="molecule type" value="Genomic_DNA"/>
</dbReference>
<name>A0A6A6X7X1_9PLEO</name>